<reference evidence="2" key="1">
    <citation type="submission" date="2019-03" db="EMBL/GenBank/DDBJ databases">
        <title>WGS assembly of Setaria viridis.</title>
        <authorList>
            <person name="Huang P."/>
            <person name="Jenkins J."/>
            <person name="Grimwood J."/>
            <person name="Barry K."/>
            <person name="Healey A."/>
            <person name="Mamidi S."/>
            <person name="Sreedasyam A."/>
            <person name="Shu S."/>
            <person name="Feldman M."/>
            <person name="Wu J."/>
            <person name="Yu Y."/>
            <person name="Chen C."/>
            <person name="Johnson J."/>
            <person name="Rokhsar D."/>
            <person name="Baxter I."/>
            <person name="Schmutz J."/>
            <person name="Brutnell T."/>
            <person name="Kellogg E."/>
        </authorList>
    </citation>
    <scope>NUCLEOTIDE SEQUENCE [LARGE SCALE GENOMIC DNA]</scope>
</reference>
<evidence type="ECO:0000313" key="3">
    <source>
        <dbReference type="Proteomes" id="UP000298652"/>
    </source>
</evidence>
<keyword evidence="3" id="KW-1185">Reference proteome</keyword>
<dbReference type="EMBL" id="CM016552">
    <property type="protein sequence ID" value="TKW39968.1"/>
    <property type="molecule type" value="Genomic_DNA"/>
</dbReference>
<protein>
    <submittedName>
        <fullName evidence="2">Uncharacterized protein</fullName>
    </submittedName>
</protein>
<gene>
    <name evidence="2" type="ORF">SEVIR_1G214850v2</name>
</gene>
<evidence type="ECO:0000256" key="1">
    <source>
        <dbReference type="SAM" id="SignalP"/>
    </source>
</evidence>
<keyword evidence="1" id="KW-0732">Signal</keyword>
<organism evidence="2 3">
    <name type="scientific">Setaria viridis</name>
    <name type="common">Green bristlegrass</name>
    <name type="synonym">Setaria italica subsp. viridis</name>
    <dbReference type="NCBI Taxonomy" id="4556"/>
    <lineage>
        <taxon>Eukaryota</taxon>
        <taxon>Viridiplantae</taxon>
        <taxon>Streptophyta</taxon>
        <taxon>Embryophyta</taxon>
        <taxon>Tracheophyta</taxon>
        <taxon>Spermatophyta</taxon>
        <taxon>Magnoliopsida</taxon>
        <taxon>Liliopsida</taxon>
        <taxon>Poales</taxon>
        <taxon>Poaceae</taxon>
        <taxon>PACMAD clade</taxon>
        <taxon>Panicoideae</taxon>
        <taxon>Panicodae</taxon>
        <taxon>Paniceae</taxon>
        <taxon>Cenchrinae</taxon>
        <taxon>Setaria</taxon>
    </lineage>
</organism>
<feature type="chain" id="PRO_5020642473" evidence="1">
    <location>
        <begin position="20"/>
        <end position="47"/>
    </location>
</feature>
<dbReference type="AlphaFoldDB" id="A0A4U6WB80"/>
<evidence type="ECO:0000313" key="2">
    <source>
        <dbReference type="EMBL" id="TKW39968.1"/>
    </source>
</evidence>
<sequence length="47" mass="5745">MKKLLEATLLLRLWKFGHQLLWCNYVYVSVAWPCVHVHQHLCFNYEL</sequence>
<name>A0A4U6WB80_SETVI</name>
<dbReference type="Proteomes" id="UP000298652">
    <property type="component" value="Chromosome 1"/>
</dbReference>
<feature type="signal peptide" evidence="1">
    <location>
        <begin position="1"/>
        <end position="19"/>
    </location>
</feature>
<proteinExistence type="predicted"/>
<dbReference type="Gramene" id="TKW39968">
    <property type="protein sequence ID" value="TKW39968"/>
    <property type="gene ID" value="SEVIR_1G214850v2"/>
</dbReference>
<accession>A0A4U6WB80</accession>